<keyword evidence="4" id="KW-0472">Membrane</keyword>
<dbReference type="InterPro" id="IPR048172">
    <property type="entry name" value="HhoA_HhoB_HtrA-like"/>
</dbReference>
<evidence type="ECO:0000313" key="7">
    <source>
        <dbReference type="Proteomes" id="UP001196661"/>
    </source>
</evidence>
<dbReference type="SUPFAM" id="SSF50494">
    <property type="entry name" value="Trypsin-like serine proteases"/>
    <property type="match status" value="1"/>
</dbReference>
<accession>A0ABS5Y361</accession>
<name>A0ABS5Y361_9CYAN</name>
<evidence type="ECO:0000256" key="4">
    <source>
        <dbReference type="SAM" id="Phobius"/>
    </source>
</evidence>
<dbReference type="RefSeq" id="WP_215618162.1">
    <property type="nucleotide sequence ID" value="NZ_JADOER010000007.1"/>
</dbReference>
<comment type="caution">
    <text evidence="6">The sequence shown here is derived from an EMBL/GenBank/DDBJ whole genome shotgun (WGS) entry which is preliminary data.</text>
</comment>
<dbReference type="InterPro" id="IPR009003">
    <property type="entry name" value="Peptidase_S1_PA"/>
</dbReference>
<keyword evidence="4" id="KW-1133">Transmembrane helix</keyword>
<proteinExistence type="inferred from homology"/>
<gene>
    <name evidence="6" type="ORF">IXB28_08590</name>
</gene>
<dbReference type="Proteomes" id="UP001196661">
    <property type="component" value="Unassembled WGS sequence"/>
</dbReference>
<dbReference type="InterPro" id="IPR036034">
    <property type="entry name" value="PDZ_sf"/>
</dbReference>
<dbReference type="PANTHER" id="PTHR22939">
    <property type="entry name" value="SERINE PROTEASE FAMILY S1C HTRA-RELATED"/>
    <property type="match status" value="1"/>
</dbReference>
<reference evidence="6 7" key="1">
    <citation type="journal article" date="2021" name="Mar. Drugs">
        <title>Genome Reduction and Secondary Metabolism of the Marine Sponge-Associated Cyanobacterium Leptothoe.</title>
        <authorList>
            <person name="Konstantinou D."/>
            <person name="Popin R.V."/>
            <person name="Fewer D.P."/>
            <person name="Sivonen K."/>
            <person name="Gkelis S."/>
        </authorList>
    </citation>
    <scope>NUCLEOTIDE SEQUENCE [LARGE SCALE GENOMIC DNA]</scope>
    <source>
        <strain evidence="6 7">TAU-MAC 1615</strain>
    </source>
</reference>
<dbReference type="SMART" id="SM00228">
    <property type="entry name" value="PDZ"/>
    <property type="match status" value="1"/>
</dbReference>
<dbReference type="Pfam" id="PF13180">
    <property type="entry name" value="PDZ_2"/>
    <property type="match status" value="1"/>
</dbReference>
<sequence length="401" mass="42160">MSYPQHANSPKPRPRNLTMLSSILMGATLATAGSFLAWAPSSPLRTENQVAHAQAVEQTGPAISPAANPNFITNVVNEVGPAVVRIDASRTVNQRVPDVFNDPNFRQFGRFPQGGQERTERGLGSGFIISENGQIITNAHVVDGADTVTVTLKDGRILDGRVLGSDPVTDIAVIKVDERNLPTVDLGNSDQLQPGEWSIAIGNPLGLDNTVTVGIVSGVGRSSNQVGVPDKRVEFIQTDTAINPGNSGGPLLNQQGEVIGVNTAIINGAQGLGFAIPINMVERIATELAENGQVEHPFVGIQMVTLSPTVKEEINTNPNSGLTVSEDKGILVARVLPDSPAAKGGLRAGDIITAIGDTTVTEAAEVQRIVGDGKVGKQISIEVQRNGETTTLKVKPENLPQ</sequence>
<evidence type="ECO:0000256" key="2">
    <source>
        <dbReference type="ARBA" id="ARBA00022670"/>
    </source>
</evidence>
<feature type="transmembrane region" description="Helical" evidence="4">
    <location>
        <begin position="20"/>
        <end position="39"/>
    </location>
</feature>
<keyword evidence="3" id="KW-0378">Hydrolase</keyword>
<organism evidence="6 7">
    <name type="scientific">Leptothoe kymatousa TAU-MAC 1615</name>
    <dbReference type="NCBI Taxonomy" id="2364775"/>
    <lineage>
        <taxon>Bacteria</taxon>
        <taxon>Bacillati</taxon>
        <taxon>Cyanobacteriota</taxon>
        <taxon>Cyanophyceae</taxon>
        <taxon>Nodosilineales</taxon>
        <taxon>Cymatolegaceae</taxon>
        <taxon>Leptothoe</taxon>
        <taxon>Leptothoe kymatousa</taxon>
    </lineage>
</organism>
<dbReference type="Gene3D" id="2.30.42.10">
    <property type="match status" value="1"/>
</dbReference>
<protein>
    <submittedName>
        <fullName evidence="6">Trypsin-like peptidase domain-containing protein</fullName>
    </submittedName>
</protein>
<dbReference type="PRINTS" id="PR00834">
    <property type="entry name" value="PROTEASES2C"/>
</dbReference>
<dbReference type="InterPro" id="IPR043504">
    <property type="entry name" value="Peptidase_S1_PA_chymotrypsin"/>
</dbReference>
<feature type="domain" description="PDZ" evidence="5">
    <location>
        <begin position="303"/>
        <end position="387"/>
    </location>
</feature>
<evidence type="ECO:0000259" key="5">
    <source>
        <dbReference type="PROSITE" id="PS50106"/>
    </source>
</evidence>
<keyword evidence="4" id="KW-0812">Transmembrane</keyword>
<dbReference type="EMBL" id="JADOER010000007">
    <property type="protein sequence ID" value="MBT9312260.1"/>
    <property type="molecule type" value="Genomic_DNA"/>
</dbReference>
<dbReference type="Gene3D" id="2.40.10.10">
    <property type="entry name" value="Trypsin-like serine proteases"/>
    <property type="match status" value="2"/>
</dbReference>
<dbReference type="SUPFAM" id="SSF50156">
    <property type="entry name" value="PDZ domain-like"/>
    <property type="match status" value="1"/>
</dbReference>
<evidence type="ECO:0000256" key="1">
    <source>
        <dbReference type="ARBA" id="ARBA00010541"/>
    </source>
</evidence>
<dbReference type="PROSITE" id="PS50106">
    <property type="entry name" value="PDZ"/>
    <property type="match status" value="1"/>
</dbReference>
<evidence type="ECO:0000313" key="6">
    <source>
        <dbReference type="EMBL" id="MBT9312260.1"/>
    </source>
</evidence>
<comment type="similarity">
    <text evidence="1">Belongs to the peptidase S1C family.</text>
</comment>
<dbReference type="InterPro" id="IPR001940">
    <property type="entry name" value="Peptidase_S1C"/>
</dbReference>
<dbReference type="InterPro" id="IPR001478">
    <property type="entry name" value="PDZ"/>
</dbReference>
<keyword evidence="2" id="KW-0645">Protease</keyword>
<keyword evidence="7" id="KW-1185">Reference proteome</keyword>
<dbReference type="Pfam" id="PF13365">
    <property type="entry name" value="Trypsin_2"/>
    <property type="match status" value="1"/>
</dbReference>
<dbReference type="PANTHER" id="PTHR22939:SF129">
    <property type="entry name" value="SERINE PROTEASE HTRA2, MITOCHONDRIAL"/>
    <property type="match status" value="1"/>
</dbReference>
<dbReference type="NCBIfam" id="NF041521">
    <property type="entry name" value="HhoA_HhoB_HtrA"/>
    <property type="match status" value="1"/>
</dbReference>
<evidence type="ECO:0000256" key="3">
    <source>
        <dbReference type="ARBA" id="ARBA00022801"/>
    </source>
</evidence>